<protein>
    <submittedName>
        <fullName evidence="2">Aminoglycoside phosphotransferase (APT) family kinase protein</fullName>
    </submittedName>
</protein>
<organism evidence="2 3">
    <name type="scientific">Nocardioides thalensis</name>
    <dbReference type="NCBI Taxonomy" id="1914755"/>
    <lineage>
        <taxon>Bacteria</taxon>
        <taxon>Bacillati</taxon>
        <taxon>Actinomycetota</taxon>
        <taxon>Actinomycetes</taxon>
        <taxon>Propionibacteriales</taxon>
        <taxon>Nocardioidaceae</taxon>
        <taxon>Nocardioides</taxon>
    </lineage>
</organism>
<dbReference type="InterPro" id="IPR051678">
    <property type="entry name" value="AGP_Transferase"/>
</dbReference>
<sequence length="375" mass="41558">MTQATPPADFTMQRSGRDVASLTGRLEEWLAARLPDGAAPKVTIHAGIEANGMSSETVVLDVAWTEDGRQQVGEYVARVAPREEDIPVFPHYALDAQYDVMRLVGELTEVPVPGVRWLEPTGEVIGSPFFLMDRVDGIVPPDVMPYTFGDNWLFDAAPEDRARLQDSTVGVLAELHSIPDAATTFSFLDPGYPGETVLARNLAAVRGWYEWAAGDVGRSPLVDRALAWLESNVPATDDAVLSWGDSRIGNVMYRDFEPVAVLDWEMASLGPRELDVSWIVFAHQVFQTITEMMGLPGMPDYLTEADVRATYERLSGATLGDLSWYHVYNGVIWCIVFMRTGARQVHFGEIERPDDVESLFHCKPLVERILDEVGA</sequence>
<evidence type="ECO:0000313" key="2">
    <source>
        <dbReference type="EMBL" id="NYJ02631.1"/>
    </source>
</evidence>
<comment type="caution">
    <text evidence="2">The sequence shown here is derived from an EMBL/GenBank/DDBJ whole genome shotgun (WGS) entry which is preliminary data.</text>
</comment>
<dbReference type="Gene3D" id="3.30.200.20">
    <property type="entry name" value="Phosphorylase Kinase, domain 1"/>
    <property type="match status" value="1"/>
</dbReference>
<dbReference type="Proteomes" id="UP000530424">
    <property type="component" value="Unassembled WGS sequence"/>
</dbReference>
<dbReference type="EMBL" id="JACCFP010000001">
    <property type="protein sequence ID" value="NYJ02631.1"/>
    <property type="molecule type" value="Genomic_DNA"/>
</dbReference>
<dbReference type="Gene3D" id="3.90.1200.10">
    <property type="match status" value="1"/>
</dbReference>
<dbReference type="RefSeq" id="WP_218910292.1">
    <property type="nucleotide sequence ID" value="NZ_JACCFP010000001.1"/>
</dbReference>
<evidence type="ECO:0000313" key="3">
    <source>
        <dbReference type="Proteomes" id="UP000530424"/>
    </source>
</evidence>
<dbReference type="AlphaFoldDB" id="A0A853C654"/>
<dbReference type="InterPro" id="IPR041726">
    <property type="entry name" value="ACAD10_11_N"/>
</dbReference>
<dbReference type="PANTHER" id="PTHR21310:SF40">
    <property type="entry name" value="AMINOGLYCOSIDE PHOSPHOTRANSFERASE DOMAIN-CONTAINING PROTEIN-RELATED"/>
    <property type="match status" value="1"/>
</dbReference>
<feature type="domain" description="Aminoglycoside phosphotransferase" evidence="1">
    <location>
        <begin position="71"/>
        <end position="280"/>
    </location>
</feature>
<dbReference type="SUPFAM" id="SSF56112">
    <property type="entry name" value="Protein kinase-like (PK-like)"/>
    <property type="match status" value="1"/>
</dbReference>
<reference evidence="2 3" key="1">
    <citation type="submission" date="2020-07" db="EMBL/GenBank/DDBJ databases">
        <title>Sequencing the genomes of 1000 actinobacteria strains.</title>
        <authorList>
            <person name="Klenk H.-P."/>
        </authorList>
    </citation>
    <scope>NUCLEOTIDE SEQUENCE [LARGE SCALE GENOMIC DNA]</scope>
    <source>
        <strain evidence="2 3">DSM 103833</strain>
    </source>
</reference>
<keyword evidence="2" id="KW-0418">Kinase</keyword>
<dbReference type="CDD" id="cd05154">
    <property type="entry name" value="ACAD10_11_N-like"/>
    <property type="match status" value="1"/>
</dbReference>
<dbReference type="GO" id="GO:0016301">
    <property type="term" value="F:kinase activity"/>
    <property type="evidence" value="ECO:0007669"/>
    <property type="project" value="UniProtKB-KW"/>
</dbReference>
<dbReference type="PANTHER" id="PTHR21310">
    <property type="entry name" value="AMINOGLYCOSIDE PHOSPHOTRANSFERASE-RELATED-RELATED"/>
    <property type="match status" value="1"/>
</dbReference>
<dbReference type="InterPro" id="IPR002575">
    <property type="entry name" value="Aminoglycoside_PTrfase"/>
</dbReference>
<proteinExistence type="predicted"/>
<dbReference type="InterPro" id="IPR011009">
    <property type="entry name" value="Kinase-like_dom_sf"/>
</dbReference>
<evidence type="ECO:0000259" key="1">
    <source>
        <dbReference type="Pfam" id="PF01636"/>
    </source>
</evidence>
<accession>A0A853C654</accession>
<keyword evidence="2" id="KW-0808">Transferase</keyword>
<gene>
    <name evidence="2" type="ORF">HNR19_003329</name>
</gene>
<keyword evidence="3" id="KW-1185">Reference proteome</keyword>
<name>A0A853C654_9ACTN</name>
<dbReference type="Pfam" id="PF01636">
    <property type="entry name" value="APH"/>
    <property type="match status" value="1"/>
</dbReference>